<comment type="similarity">
    <text evidence="1">Belongs to the YciI family.</text>
</comment>
<proteinExistence type="inferred from homology"/>
<dbReference type="EMBL" id="JACOGA010000003">
    <property type="protein sequence ID" value="MBC3872657.1"/>
    <property type="molecule type" value="Genomic_DNA"/>
</dbReference>
<sequence length="98" mass="11133">MLFIVLFSDKPNSGEIRAAHLQAHIDWLEKNKEFIPVGGSLRQELGETPKGGLWIVNADSKEQIDTLIKTDPFFIAGLRQSYEILHWSKANAERMVLI</sequence>
<evidence type="ECO:0000259" key="2">
    <source>
        <dbReference type="Pfam" id="PF03795"/>
    </source>
</evidence>
<keyword evidence="4" id="KW-1185">Reference proteome</keyword>
<evidence type="ECO:0000256" key="1">
    <source>
        <dbReference type="ARBA" id="ARBA00007689"/>
    </source>
</evidence>
<dbReference type="Gene3D" id="3.30.70.1060">
    <property type="entry name" value="Dimeric alpha+beta barrel"/>
    <property type="match status" value="1"/>
</dbReference>
<dbReference type="Proteomes" id="UP000624279">
    <property type="component" value="Unassembled WGS sequence"/>
</dbReference>
<gene>
    <name evidence="3" type="ORF">H8K55_03580</name>
</gene>
<dbReference type="SUPFAM" id="SSF54909">
    <property type="entry name" value="Dimeric alpha+beta barrel"/>
    <property type="match status" value="1"/>
</dbReference>
<evidence type="ECO:0000313" key="3">
    <source>
        <dbReference type="EMBL" id="MBC3872657.1"/>
    </source>
</evidence>
<dbReference type="InterPro" id="IPR005545">
    <property type="entry name" value="YCII"/>
</dbReference>
<reference evidence="3 4" key="1">
    <citation type="submission" date="2020-08" db="EMBL/GenBank/DDBJ databases">
        <title>Novel species isolated from subtropical streams in China.</title>
        <authorList>
            <person name="Lu H."/>
        </authorList>
    </citation>
    <scope>NUCLEOTIDE SEQUENCE [LARGE SCALE GENOMIC DNA]</scope>
    <source>
        <strain evidence="3 4">LX15W</strain>
    </source>
</reference>
<protein>
    <recommendedName>
        <fullName evidence="2">YCII-related domain-containing protein</fullName>
    </recommendedName>
</protein>
<accession>A0ABR6Y7S4</accession>
<feature type="domain" description="YCII-related" evidence="2">
    <location>
        <begin position="1"/>
        <end position="88"/>
    </location>
</feature>
<comment type="caution">
    <text evidence="3">The sequence shown here is derived from an EMBL/GenBank/DDBJ whole genome shotgun (WGS) entry which is preliminary data.</text>
</comment>
<organism evidence="3 4">
    <name type="scientific">Undibacterium flavidum</name>
    <dbReference type="NCBI Taxonomy" id="2762297"/>
    <lineage>
        <taxon>Bacteria</taxon>
        <taxon>Pseudomonadati</taxon>
        <taxon>Pseudomonadota</taxon>
        <taxon>Betaproteobacteria</taxon>
        <taxon>Burkholderiales</taxon>
        <taxon>Oxalobacteraceae</taxon>
        <taxon>Undibacterium</taxon>
    </lineage>
</organism>
<dbReference type="Pfam" id="PF03795">
    <property type="entry name" value="YCII"/>
    <property type="match status" value="1"/>
</dbReference>
<evidence type="ECO:0000313" key="4">
    <source>
        <dbReference type="Proteomes" id="UP000624279"/>
    </source>
</evidence>
<name>A0ABR6Y7S4_9BURK</name>
<dbReference type="RefSeq" id="WP_186940971.1">
    <property type="nucleotide sequence ID" value="NZ_JACOGA010000003.1"/>
</dbReference>
<dbReference type="InterPro" id="IPR011008">
    <property type="entry name" value="Dimeric_a/b-barrel"/>
</dbReference>